<proteinExistence type="predicted"/>
<accession>A0A2P2QZ04</accession>
<dbReference type="EMBL" id="GGEC01091726">
    <property type="protein sequence ID" value="MBX72210.1"/>
    <property type="molecule type" value="Transcribed_RNA"/>
</dbReference>
<sequence>MTENEMSHLLRIQ</sequence>
<protein>
    <submittedName>
        <fullName evidence="1">Uncharacterized protein</fullName>
    </submittedName>
</protein>
<reference evidence="1" key="1">
    <citation type="submission" date="2018-02" db="EMBL/GenBank/DDBJ databases">
        <title>Rhizophora mucronata_Transcriptome.</title>
        <authorList>
            <person name="Meera S.P."/>
            <person name="Sreeshan A."/>
            <person name="Augustine A."/>
        </authorList>
    </citation>
    <scope>NUCLEOTIDE SEQUENCE</scope>
    <source>
        <tissue evidence="1">Leaf</tissue>
    </source>
</reference>
<name>A0A2P2QZ04_RHIMU</name>
<evidence type="ECO:0000313" key="1">
    <source>
        <dbReference type="EMBL" id="MBX72210.1"/>
    </source>
</evidence>
<organism evidence="1">
    <name type="scientific">Rhizophora mucronata</name>
    <name type="common">Asiatic mangrove</name>
    <dbReference type="NCBI Taxonomy" id="61149"/>
    <lineage>
        <taxon>Eukaryota</taxon>
        <taxon>Viridiplantae</taxon>
        <taxon>Streptophyta</taxon>
        <taxon>Embryophyta</taxon>
        <taxon>Tracheophyta</taxon>
        <taxon>Spermatophyta</taxon>
        <taxon>Magnoliopsida</taxon>
        <taxon>eudicotyledons</taxon>
        <taxon>Gunneridae</taxon>
        <taxon>Pentapetalae</taxon>
        <taxon>rosids</taxon>
        <taxon>fabids</taxon>
        <taxon>Malpighiales</taxon>
        <taxon>Rhizophoraceae</taxon>
        <taxon>Rhizophora</taxon>
    </lineage>
</organism>